<feature type="compositionally biased region" description="Basic and acidic residues" evidence="1">
    <location>
        <begin position="304"/>
        <end position="314"/>
    </location>
</feature>
<sequence length="472" mass="51287">MQSRTPNADRTSTSTSVLETPHSPPYNPASVPRQRDVSVRLASAAPRPESANGQTVTTQRSGRSQARPSLRHSSHTIPVPALFFLGSSRSIQSHNALADRPTAADEDAQPASDENGQLQCEDPQSEAPACILALLTAVRPVNSSTSTTGTAWKRGGLPLNKVPRGDIGAKDGEDHKGYPGGQGPKAPRMRRLQGSLYGSGVYSAIIGTGWIPIRKTRTFYLPLSRNALWVMKLLHPGLQNAVTSLRPSSTERLSKSSTRARTSPNTTTREASTLPRTFPDSALSGRFGQAGQNLPPEDENESDTDIKDEDKSDNENTPDDSDPGSMFATAFPSPPLSGRLALGEDSGDTEYQIRHDRLFQRSGHSTILHLRHTLRSRHPVATKKKCTPRQSAARPSAPHQRDEQDELWDFYVAMGREFPSTNTPTRQPPSGSMPFGFSIRESFGAYGVHCSPTYDMSFFASKVHNPGDAICP</sequence>
<reference evidence="2 3" key="1">
    <citation type="journal article" date="2021" name="Nat. Commun.">
        <title>Genetic determinants of endophytism in the Arabidopsis root mycobiome.</title>
        <authorList>
            <person name="Mesny F."/>
            <person name="Miyauchi S."/>
            <person name="Thiergart T."/>
            <person name="Pickel B."/>
            <person name="Atanasova L."/>
            <person name="Karlsson M."/>
            <person name="Huettel B."/>
            <person name="Barry K.W."/>
            <person name="Haridas S."/>
            <person name="Chen C."/>
            <person name="Bauer D."/>
            <person name="Andreopoulos W."/>
            <person name="Pangilinan J."/>
            <person name="LaButti K."/>
            <person name="Riley R."/>
            <person name="Lipzen A."/>
            <person name="Clum A."/>
            <person name="Drula E."/>
            <person name="Henrissat B."/>
            <person name="Kohler A."/>
            <person name="Grigoriev I.V."/>
            <person name="Martin F.M."/>
            <person name="Hacquard S."/>
        </authorList>
    </citation>
    <scope>NUCLEOTIDE SEQUENCE [LARGE SCALE GENOMIC DNA]</scope>
    <source>
        <strain evidence="2 3">MPI-CAGE-CH-0241</strain>
    </source>
</reference>
<accession>A0A9P8W694</accession>
<evidence type="ECO:0000313" key="3">
    <source>
        <dbReference type="Proteomes" id="UP000777438"/>
    </source>
</evidence>
<feature type="compositionally biased region" description="Polar residues" evidence="1">
    <location>
        <begin position="244"/>
        <end position="275"/>
    </location>
</feature>
<evidence type="ECO:0000313" key="2">
    <source>
        <dbReference type="EMBL" id="KAH6889319.1"/>
    </source>
</evidence>
<feature type="compositionally biased region" description="Polar residues" evidence="1">
    <location>
        <begin position="1"/>
        <end position="18"/>
    </location>
</feature>
<feature type="region of interest" description="Disordered" evidence="1">
    <location>
        <begin position="377"/>
        <end position="404"/>
    </location>
</feature>
<feature type="region of interest" description="Disordered" evidence="1">
    <location>
        <begin position="1"/>
        <end position="74"/>
    </location>
</feature>
<keyword evidence="3" id="KW-1185">Reference proteome</keyword>
<feature type="compositionally biased region" description="Basic and acidic residues" evidence="1">
    <location>
        <begin position="163"/>
        <end position="177"/>
    </location>
</feature>
<name>A0A9P8W694_9HYPO</name>
<comment type="caution">
    <text evidence="2">The sequence shown here is derived from an EMBL/GenBank/DDBJ whole genome shotgun (WGS) entry which is preliminary data.</text>
</comment>
<feature type="region of interest" description="Disordered" evidence="1">
    <location>
        <begin position="244"/>
        <end position="348"/>
    </location>
</feature>
<dbReference type="Proteomes" id="UP000777438">
    <property type="component" value="Unassembled WGS sequence"/>
</dbReference>
<feature type="compositionally biased region" description="Polar residues" evidence="1">
    <location>
        <begin position="51"/>
        <end position="67"/>
    </location>
</feature>
<feature type="region of interest" description="Disordered" evidence="1">
    <location>
        <begin position="143"/>
        <end position="189"/>
    </location>
</feature>
<evidence type="ECO:0000256" key="1">
    <source>
        <dbReference type="SAM" id="MobiDB-lite"/>
    </source>
</evidence>
<organism evidence="2 3">
    <name type="scientific">Thelonectria olida</name>
    <dbReference type="NCBI Taxonomy" id="1576542"/>
    <lineage>
        <taxon>Eukaryota</taxon>
        <taxon>Fungi</taxon>
        <taxon>Dikarya</taxon>
        <taxon>Ascomycota</taxon>
        <taxon>Pezizomycotina</taxon>
        <taxon>Sordariomycetes</taxon>
        <taxon>Hypocreomycetidae</taxon>
        <taxon>Hypocreales</taxon>
        <taxon>Nectriaceae</taxon>
        <taxon>Thelonectria</taxon>
    </lineage>
</organism>
<gene>
    <name evidence="2" type="ORF">B0T10DRAFT_548715</name>
</gene>
<dbReference type="EMBL" id="JAGPYM010000011">
    <property type="protein sequence ID" value="KAH6889319.1"/>
    <property type="molecule type" value="Genomic_DNA"/>
</dbReference>
<dbReference type="AlphaFoldDB" id="A0A9P8W694"/>
<proteinExistence type="predicted"/>
<feature type="compositionally biased region" description="Basic residues" evidence="1">
    <location>
        <begin position="377"/>
        <end position="387"/>
    </location>
</feature>
<protein>
    <submittedName>
        <fullName evidence="2">Uncharacterized protein</fullName>
    </submittedName>
</protein>
<feature type="region of interest" description="Disordered" evidence="1">
    <location>
        <begin position="94"/>
        <end position="123"/>
    </location>
</feature>